<feature type="transmembrane region" description="Helical" evidence="7">
    <location>
        <begin position="358"/>
        <end position="376"/>
    </location>
</feature>
<feature type="transmembrane region" description="Helical" evidence="7">
    <location>
        <begin position="719"/>
        <end position="741"/>
    </location>
</feature>
<keyword evidence="4 7" id="KW-0812">Transmembrane</keyword>
<evidence type="ECO:0000256" key="4">
    <source>
        <dbReference type="ARBA" id="ARBA00022692"/>
    </source>
</evidence>
<evidence type="ECO:0000256" key="5">
    <source>
        <dbReference type="ARBA" id="ARBA00022989"/>
    </source>
</evidence>
<proteinExistence type="predicted"/>
<keyword evidence="2" id="KW-1003">Cell membrane</keyword>
<feature type="transmembrane region" description="Helical" evidence="7">
    <location>
        <begin position="436"/>
        <end position="454"/>
    </location>
</feature>
<feature type="transmembrane region" description="Helical" evidence="7">
    <location>
        <begin position="223"/>
        <end position="242"/>
    </location>
</feature>
<feature type="transmembrane region" description="Helical" evidence="7">
    <location>
        <begin position="192"/>
        <end position="211"/>
    </location>
</feature>
<dbReference type="EMBL" id="JABFTV010000022">
    <property type="protein sequence ID" value="MCE8027022.1"/>
    <property type="molecule type" value="Genomic_DNA"/>
</dbReference>
<feature type="transmembrane region" description="Helical" evidence="7">
    <location>
        <begin position="24"/>
        <end position="44"/>
    </location>
</feature>
<comment type="caution">
    <text evidence="8">The sequence shown here is derived from an EMBL/GenBank/DDBJ whole genome shotgun (WGS) entry which is preliminary data.</text>
</comment>
<evidence type="ECO:0000256" key="1">
    <source>
        <dbReference type="ARBA" id="ARBA00004651"/>
    </source>
</evidence>
<feature type="transmembrane region" description="Helical" evidence="7">
    <location>
        <begin position="299"/>
        <end position="320"/>
    </location>
</feature>
<keyword evidence="3 8" id="KW-0808">Transferase</keyword>
<evidence type="ECO:0000313" key="9">
    <source>
        <dbReference type="Proteomes" id="UP001320272"/>
    </source>
</evidence>
<feature type="transmembrane region" description="Helical" evidence="7">
    <location>
        <begin position="112"/>
        <end position="131"/>
    </location>
</feature>
<feature type="transmembrane region" description="Helical" evidence="7">
    <location>
        <begin position="747"/>
        <end position="765"/>
    </location>
</feature>
<feature type="transmembrane region" description="Helical" evidence="7">
    <location>
        <begin position="531"/>
        <end position="551"/>
    </location>
</feature>
<evidence type="ECO:0000256" key="3">
    <source>
        <dbReference type="ARBA" id="ARBA00022679"/>
    </source>
</evidence>
<keyword evidence="9" id="KW-1185">Reference proteome</keyword>
<organism evidence="8 9">
    <name type="scientific">Billgrantia aerodenitrificans</name>
    <dbReference type="NCBI Taxonomy" id="2733483"/>
    <lineage>
        <taxon>Bacteria</taxon>
        <taxon>Pseudomonadati</taxon>
        <taxon>Pseudomonadota</taxon>
        <taxon>Gammaproteobacteria</taxon>
        <taxon>Oceanospirillales</taxon>
        <taxon>Halomonadaceae</taxon>
        <taxon>Billgrantia</taxon>
    </lineage>
</organism>
<feature type="transmembrane region" description="Helical" evidence="7">
    <location>
        <begin position="262"/>
        <end position="287"/>
    </location>
</feature>
<accession>A0ABS9AZH2</accession>
<dbReference type="CDD" id="cd06853">
    <property type="entry name" value="GT_WecA_like"/>
    <property type="match status" value="1"/>
</dbReference>
<feature type="transmembrane region" description="Helical" evidence="7">
    <location>
        <begin position="584"/>
        <end position="604"/>
    </location>
</feature>
<reference evidence="8 9" key="1">
    <citation type="journal article" date="2021" name="Front. Microbiol.">
        <title>Aerobic Denitrification and Heterotrophic Sulfur Oxidation in the Genus Halomonas Revealed by Six Novel Species Characterizations and Genome-Based Analysis.</title>
        <authorList>
            <person name="Wang L."/>
            <person name="Shao Z."/>
        </authorList>
    </citation>
    <scope>NUCLEOTIDE SEQUENCE [LARGE SCALE GENOMIC DNA]</scope>
    <source>
        <strain evidence="8 9">MCCC 1A11058</strain>
    </source>
</reference>
<feature type="transmembrane region" description="Helical" evidence="7">
    <location>
        <begin position="500"/>
        <end position="519"/>
    </location>
</feature>
<feature type="transmembrane region" description="Helical" evidence="7">
    <location>
        <begin position="683"/>
        <end position="707"/>
    </location>
</feature>
<protein>
    <submittedName>
        <fullName evidence="8">Undecaprenyl/decaprenyl-phosphate alpha-N-acetylglucosaminyl 1-phosphate transferase</fullName>
    </submittedName>
</protein>
<evidence type="ECO:0000256" key="7">
    <source>
        <dbReference type="SAM" id="Phobius"/>
    </source>
</evidence>
<feature type="transmembrane region" description="Helical" evidence="7">
    <location>
        <begin position="50"/>
        <end position="67"/>
    </location>
</feature>
<dbReference type="InterPro" id="IPR000715">
    <property type="entry name" value="Glycosyl_transferase_4"/>
</dbReference>
<name>A0ABS9AZH2_9GAMM</name>
<dbReference type="RefSeq" id="WP_234255710.1">
    <property type="nucleotide sequence ID" value="NZ_JABFTV010000022.1"/>
</dbReference>
<evidence type="ECO:0000256" key="6">
    <source>
        <dbReference type="ARBA" id="ARBA00023136"/>
    </source>
</evidence>
<dbReference type="GO" id="GO:0016740">
    <property type="term" value="F:transferase activity"/>
    <property type="evidence" value="ECO:0007669"/>
    <property type="project" value="UniProtKB-KW"/>
</dbReference>
<dbReference type="Pfam" id="PF00953">
    <property type="entry name" value="Glycos_transf_4"/>
    <property type="match status" value="1"/>
</dbReference>
<feature type="transmembrane region" description="Helical" evidence="7">
    <location>
        <begin position="79"/>
        <end position="100"/>
    </location>
</feature>
<feature type="transmembrane region" description="Helical" evidence="7">
    <location>
        <begin position="163"/>
        <end position="180"/>
    </location>
</feature>
<feature type="transmembrane region" description="Helical" evidence="7">
    <location>
        <begin position="557"/>
        <end position="577"/>
    </location>
</feature>
<evidence type="ECO:0000256" key="2">
    <source>
        <dbReference type="ARBA" id="ARBA00022475"/>
    </source>
</evidence>
<sequence>MLRRPAAAVGLADKPGGRKQHDGVVPLTGGLGVFIGFLLVQPLLPVEQSGFGPLFAGMALLVACGVIDDARDMRSTVKLGVQLVAAVLMVVWGGQVVSLLGEFPMVGELRLGWLAVPVTVVAVAGLINAVNMMDGIDGLAGGTVLVMLTWLGIIAAVQGQVSLLVVIVSLAAAVVGFLFFNMRHPWRKRASVFMGDAGSMALGFAIAWFVIELSQQDAAVISPVAYGWILVMPVMDTLSLMIRRIRKGRSPFSADRDHLHHIFLRAGFSPGSATVALMMISAALGMVGVVGSLVGVPDVLLLVGLLGAAVAHYVFVKHAWRTSKALRRLYASPRGAAFLANVQTDGVMLRTRPIVYGWRRRLALVGLYLALFTLTLNPWLSGLGAVMVLLATLFALPTFLRDATRLPLFWVSLGLGGYVALRTIGASNTVPVSPDWLPLLLITGSFSIPIGWWLAQLRLQWPWLFVVFLLGAVASFVAHADWQRLGSGVLSNPHVWGNPSQTGFVASIGFVMLLAMLFSGVQRLGIGWRPTYQVGGALLMSIPVLVVLVASGYATGWLGAMAGVLCFAGITLMMGIYRSRQFGLVGILSLLLMLLLGLVTWQLLVSDDRTLVAGLLHPLQAIFLTLKGEVITAHAVHPGSTERLMLWAQAWREWQGNLLFGTGSMAPSDVGLWLKGYQGFHSLYAGVVVGFGLVGVVGFAAVTVLLVRAVLQVAIKKIWPAAWAIALLNCAAAVVTMFVLAVPIRDAGSLALVVLLVSCGATAAFHHSWVGMRKSHASLQSWFAATAQGDLKSVGVSENRTLQQSEARSADGQ</sequence>
<feature type="transmembrane region" description="Helical" evidence="7">
    <location>
        <begin position="138"/>
        <end position="157"/>
    </location>
</feature>
<keyword evidence="5 7" id="KW-1133">Transmembrane helix</keyword>
<dbReference type="PANTHER" id="PTHR22926:SF3">
    <property type="entry name" value="UNDECAPRENYL-PHOSPHATE ALPHA-N-ACETYLGLUCOSAMINYL 1-PHOSPHATE TRANSFERASE"/>
    <property type="match status" value="1"/>
</dbReference>
<keyword evidence="6 7" id="KW-0472">Membrane</keyword>
<feature type="transmembrane region" description="Helical" evidence="7">
    <location>
        <begin position="382"/>
        <end position="400"/>
    </location>
</feature>
<feature type="transmembrane region" description="Helical" evidence="7">
    <location>
        <begin position="407"/>
        <end position="424"/>
    </location>
</feature>
<evidence type="ECO:0000313" key="8">
    <source>
        <dbReference type="EMBL" id="MCE8027022.1"/>
    </source>
</evidence>
<dbReference type="PANTHER" id="PTHR22926">
    <property type="entry name" value="PHOSPHO-N-ACETYLMURAMOYL-PENTAPEPTIDE-TRANSFERASE"/>
    <property type="match status" value="1"/>
</dbReference>
<comment type="subcellular location">
    <subcellularLocation>
        <location evidence="1">Cell membrane</location>
        <topology evidence="1">Multi-pass membrane protein</topology>
    </subcellularLocation>
</comment>
<dbReference type="Proteomes" id="UP001320272">
    <property type="component" value="Unassembled WGS sequence"/>
</dbReference>
<gene>
    <name evidence="8" type="ORF">HOP59_23115</name>
</gene>
<feature type="transmembrane region" description="Helical" evidence="7">
    <location>
        <begin position="461"/>
        <end position="480"/>
    </location>
</feature>